<evidence type="ECO:0000313" key="2">
    <source>
        <dbReference type="Proteomes" id="UP001519332"/>
    </source>
</evidence>
<dbReference type="EMBL" id="JAGINW010000001">
    <property type="protein sequence ID" value="MBP2325246.1"/>
    <property type="molecule type" value="Genomic_DNA"/>
</dbReference>
<dbReference type="Proteomes" id="UP001519332">
    <property type="component" value="Unassembled WGS sequence"/>
</dbReference>
<dbReference type="RefSeq" id="WP_209642467.1">
    <property type="nucleotide sequence ID" value="NZ_JAGINW010000001.1"/>
</dbReference>
<organism evidence="1 2">
    <name type="scientific">Kibdelosporangium banguiense</name>
    <dbReference type="NCBI Taxonomy" id="1365924"/>
    <lineage>
        <taxon>Bacteria</taxon>
        <taxon>Bacillati</taxon>
        <taxon>Actinomycetota</taxon>
        <taxon>Actinomycetes</taxon>
        <taxon>Pseudonocardiales</taxon>
        <taxon>Pseudonocardiaceae</taxon>
        <taxon>Kibdelosporangium</taxon>
    </lineage>
</organism>
<accession>A0ABS4TLF3</accession>
<dbReference type="Pfam" id="PF09391">
    <property type="entry name" value="DUF2000"/>
    <property type="match status" value="1"/>
</dbReference>
<dbReference type="Gene3D" id="3.40.1490.10">
    <property type="entry name" value="Bit1"/>
    <property type="match status" value="1"/>
</dbReference>
<evidence type="ECO:0008006" key="3">
    <source>
        <dbReference type="Google" id="ProtNLM"/>
    </source>
</evidence>
<gene>
    <name evidence="1" type="ORF">JOF56_005631</name>
</gene>
<sequence>MNERSNVSSGIVGFAPDEIVTGEATRAAQLKWVVVVDESIPAGRMVNAVACIAASTGQAVTGLIGPGGPDASGQYHPGLPWAGCSVLRATPGQIAEIREKAVTSAGVLLADMPMSAQTNRVYDEYLAELAETKPADLATCAISVIGPRNRIAKLVKGLQLLA</sequence>
<name>A0ABS4TLF3_9PSEU</name>
<dbReference type="SUPFAM" id="SSF102462">
    <property type="entry name" value="Peptidyl-tRNA hydrolase II"/>
    <property type="match status" value="1"/>
</dbReference>
<dbReference type="InterPro" id="IPR018988">
    <property type="entry name" value="DUF2000"/>
</dbReference>
<proteinExistence type="predicted"/>
<reference evidence="1 2" key="1">
    <citation type="submission" date="2021-03" db="EMBL/GenBank/DDBJ databases">
        <title>Sequencing the genomes of 1000 actinobacteria strains.</title>
        <authorList>
            <person name="Klenk H.-P."/>
        </authorList>
    </citation>
    <scope>NUCLEOTIDE SEQUENCE [LARGE SCALE GENOMIC DNA]</scope>
    <source>
        <strain evidence="1 2">DSM 46670</strain>
    </source>
</reference>
<protein>
    <recommendedName>
        <fullName evidence="3">DUF2000 domain-containing protein</fullName>
    </recommendedName>
</protein>
<keyword evidence="2" id="KW-1185">Reference proteome</keyword>
<evidence type="ECO:0000313" key="1">
    <source>
        <dbReference type="EMBL" id="MBP2325246.1"/>
    </source>
</evidence>
<comment type="caution">
    <text evidence="1">The sequence shown here is derived from an EMBL/GenBank/DDBJ whole genome shotgun (WGS) entry which is preliminary data.</text>
</comment>
<dbReference type="InterPro" id="IPR023476">
    <property type="entry name" value="Pep_tRNA_hydro_II_dom_sf"/>
</dbReference>